<evidence type="ECO:0000259" key="3">
    <source>
        <dbReference type="Pfam" id="PF23359"/>
    </source>
</evidence>
<dbReference type="InterPro" id="IPR036625">
    <property type="entry name" value="E3-bd_dom_sf"/>
</dbReference>
<feature type="domain" description="Lsr2 dimerization" evidence="2">
    <location>
        <begin position="1"/>
        <end position="57"/>
    </location>
</feature>
<dbReference type="Gene3D" id="4.10.320.10">
    <property type="entry name" value="E3-binding domain"/>
    <property type="match status" value="1"/>
</dbReference>
<reference evidence="4 5" key="1">
    <citation type="submission" date="2024-02" db="EMBL/GenBank/DDBJ databases">
        <title>Lysinimicrobium sediminis NBRC 112286.</title>
        <authorList>
            <person name="Ichikawa N."/>
            <person name="Katano-Makiyama Y."/>
            <person name="Hidaka K."/>
        </authorList>
    </citation>
    <scope>NUCLEOTIDE SEQUENCE [LARGE SCALE GENOMIC DNA]</scope>
    <source>
        <strain evidence="4 5">NBRC 112286</strain>
    </source>
</reference>
<organism evidence="4 5">
    <name type="scientific">Demequina sediminis</name>
    <dbReference type="NCBI Taxonomy" id="1930058"/>
    <lineage>
        <taxon>Bacteria</taxon>
        <taxon>Bacillati</taxon>
        <taxon>Actinomycetota</taxon>
        <taxon>Actinomycetes</taxon>
        <taxon>Micrococcales</taxon>
        <taxon>Demequinaceae</taxon>
        <taxon>Demequina</taxon>
    </lineage>
</organism>
<accession>A0ABP9WEE1</accession>
<dbReference type="InterPro" id="IPR024412">
    <property type="entry name" value="Lsr2_dim_dom"/>
</dbReference>
<dbReference type="Proteomes" id="UP001426770">
    <property type="component" value="Unassembled WGS sequence"/>
</dbReference>
<dbReference type="Pfam" id="PF11774">
    <property type="entry name" value="Lsr2"/>
    <property type="match status" value="1"/>
</dbReference>
<keyword evidence="1" id="KW-0238">DNA-binding</keyword>
<dbReference type="InterPro" id="IPR042261">
    <property type="entry name" value="Lsr2-like_dimerization"/>
</dbReference>
<feature type="domain" description="Lsr2 DNA-binding" evidence="3">
    <location>
        <begin position="69"/>
        <end position="104"/>
    </location>
</feature>
<keyword evidence="5" id="KW-1185">Reference proteome</keyword>
<evidence type="ECO:0000313" key="5">
    <source>
        <dbReference type="Proteomes" id="UP001426770"/>
    </source>
</evidence>
<gene>
    <name evidence="4" type="primary">lsr2</name>
    <name evidence="4" type="ORF">Lsed01_00619</name>
</gene>
<protein>
    <submittedName>
        <fullName evidence="4">Nucleoid-associated protein Lsr2</fullName>
    </submittedName>
</protein>
<name>A0ABP9WEE1_9MICO</name>
<dbReference type="RefSeq" id="WP_286214101.1">
    <property type="nucleotide sequence ID" value="NZ_AP027736.1"/>
</dbReference>
<dbReference type="EMBL" id="BAABRR010000002">
    <property type="protein sequence ID" value="GAA5518197.1"/>
    <property type="molecule type" value="Genomic_DNA"/>
</dbReference>
<evidence type="ECO:0000256" key="1">
    <source>
        <dbReference type="ARBA" id="ARBA00023125"/>
    </source>
</evidence>
<evidence type="ECO:0000259" key="2">
    <source>
        <dbReference type="Pfam" id="PF11774"/>
    </source>
</evidence>
<proteinExistence type="predicted"/>
<dbReference type="Gene3D" id="3.30.60.230">
    <property type="entry name" value="Lsr2, dimerization domain"/>
    <property type="match status" value="1"/>
</dbReference>
<evidence type="ECO:0000313" key="4">
    <source>
        <dbReference type="EMBL" id="GAA5518197.1"/>
    </source>
</evidence>
<dbReference type="InterPro" id="IPR055370">
    <property type="entry name" value="Lsr2_DNA-bd"/>
</dbReference>
<comment type="caution">
    <text evidence="4">The sequence shown here is derived from an EMBL/GenBank/DDBJ whole genome shotgun (WGS) entry which is preliminary data.</text>
</comment>
<dbReference type="Pfam" id="PF23359">
    <property type="entry name" value="Lsr2_DNA-bd"/>
    <property type="match status" value="1"/>
</dbReference>
<sequence length="105" mass="11206">MAQKVQVVLVDDIDGSAATETVAFALDGSSYEVDLTAAHAAELRDALAPWIKAGRRVSARKSPARSRRAASDASTIRTWAKANGVEVPERGRIPAKVREAYDAAQ</sequence>